<comment type="caution">
    <text evidence="1">The sequence shown here is derived from an EMBL/GenBank/DDBJ whole genome shotgun (WGS) entry which is preliminary data.</text>
</comment>
<dbReference type="Proteomes" id="UP001331561">
    <property type="component" value="Unassembled WGS sequence"/>
</dbReference>
<sequence length="122" mass="13467">MTLSGFDLAALDTALDMLGGADVDLIAQALQLAREARERLDALEGGQVHTREEAARALGLTVGQVDHTERRLFAKVRRILKRNGFDGDEPLLGSFLHLLLSEHSDQQDIDHLLRQASSIQKK</sequence>
<proteinExistence type="predicted"/>
<dbReference type="EMBL" id="JAYXHS010000002">
    <property type="protein sequence ID" value="MEC5386415.1"/>
    <property type="molecule type" value="Genomic_DNA"/>
</dbReference>
<dbReference type="InterPro" id="IPR015424">
    <property type="entry name" value="PyrdxlP-dep_Trfase"/>
</dbReference>
<reference evidence="1 2" key="1">
    <citation type="submission" date="2024-01" db="EMBL/GenBank/DDBJ databases">
        <title>Uliginosibacterium soil sp. nov.</title>
        <authorList>
            <person name="Lv Y."/>
        </authorList>
    </citation>
    <scope>NUCLEOTIDE SEQUENCE [LARGE SCALE GENOMIC DNA]</scope>
    <source>
        <strain evidence="1 2">H3</strain>
    </source>
</reference>
<evidence type="ECO:0008006" key="3">
    <source>
        <dbReference type="Google" id="ProtNLM"/>
    </source>
</evidence>
<accession>A0ABU6K602</accession>
<dbReference type="SUPFAM" id="SSF53383">
    <property type="entry name" value="PLP-dependent transferases"/>
    <property type="match status" value="1"/>
</dbReference>
<name>A0ABU6K602_9RHOO</name>
<gene>
    <name evidence="1" type="ORF">VVD49_11825</name>
</gene>
<dbReference type="RefSeq" id="WP_327599381.1">
    <property type="nucleotide sequence ID" value="NZ_JAYXHS010000002.1"/>
</dbReference>
<evidence type="ECO:0000313" key="2">
    <source>
        <dbReference type="Proteomes" id="UP001331561"/>
    </source>
</evidence>
<organism evidence="1 2">
    <name type="scientific">Uliginosibacterium silvisoli</name>
    <dbReference type="NCBI Taxonomy" id="3114758"/>
    <lineage>
        <taxon>Bacteria</taxon>
        <taxon>Pseudomonadati</taxon>
        <taxon>Pseudomonadota</taxon>
        <taxon>Betaproteobacteria</taxon>
        <taxon>Rhodocyclales</taxon>
        <taxon>Zoogloeaceae</taxon>
        <taxon>Uliginosibacterium</taxon>
    </lineage>
</organism>
<keyword evidence="2" id="KW-1185">Reference proteome</keyword>
<protein>
    <recommendedName>
        <fullName evidence="3">RNA polymerase sigma-70 region 4 domain-containing protein</fullName>
    </recommendedName>
</protein>
<evidence type="ECO:0000313" key="1">
    <source>
        <dbReference type="EMBL" id="MEC5386415.1"/>
    </source>
</evidence>